<evidence type="ECO:0000313" key="3">
    <source>
        <dbReference type="Proteomes" id="UP000663879"/>
    </source>
</evidence>
<feature type="non-terminal residue" evidence="2">
    <location>
        <position position="162"/>
    </location>
</feature>
<feature type="region of interest" description="Disordered" evidence="1">
    <location>
        <begin position="1"/>
        <end position="30"/>
    </location>
</feature>
<proteinExistence type="predicted"/>
<dbReference type="EMBL" id="CAJNOC010004259">
    <property type="protein sequence ID" value="CAF1015123.1"/>
    <property type="molecule type" value="Genomic_DNA"/>
</dbReference>
<gene>
    <name evidence="2" type="ORF">OXX778_LOCUS17091</name>
</gene>
<reference evidence="2" key="1">
    <citation type="submission" date="2021-02" db="EMBL/GenBank/DDBJ databases">
        <authorList>
            <person name="Nowell W R."/>
        </authorList>
    </citation>
    <scope>NUCLEOTIDE SEQUENCE</scope>
    <source>
        <strain evidence="2">Ploen Becks lab</strain>
    </source>
</reference>
<accession>A0A814HWP6</accession>
<dbReference type="AlphaFoldDB" id="A0A814HWP6"/>
<feature type="compositionally biased region" description="Polar residues" evidence="1">
    <location>
        <begin position="10"/>
        <end position="23"/>
    </location>
</feature>
<organism evidence="2 3">
    <name type="scientific">Brachionus calyciflorus</name>
    <dbReference type="NCBI Taxonomy" id="104777"/>
    <lineage>
        <taxon>Eukaryota</taxon>
        <taxon>Metazoa</taxon>
        <taxon>Spiralia</taxon>
        <taxon>Gnathifera</taxon>
        <taxon>Rotifera</taxon>
        <taxon>Eurotatoria</taxon>
        <taxon>Monogononta</taxon>
        <taxon>Pseudotrocha</taxon>
        <taxon>Ploima</taxon>
        <taxon>Brachionidae</taxon>
        <taxon>Brachionus</taxon>
    </lineage>
</organism>
<protein>
    <submittedName>
        <fullName evidence="2">Uncharacterized protein</fullName>
    </submittedName>
</protein>
<sequence length="162" mass="18669">MDANAEYNGDENNNQANRTQFDQNKTKRKREIQCKCGSTTHVRTSHHSCTFPDNKRTRFEVTNQIGTSNQELSQQTNNEFPQPASQEQTFSTQHSAISTNQVSNMHSVSAHMEQQTANQTLFRNYSNNQPIHNQFTFQPTLPIQQQMIDLQTVDVPFDDQFT</sequence>
<dbReference type="Proteomes" id="UP000663879">
    <property type="component" value="Unassembled WGS sequence"/>
</dbReference>
<evidence type="ECO:0000313" key="2">
    <source>
        <dbReference type="EMBL" id="CAF1015123.1"/>
    </source>
</evidence>
<evidence type="ECO:0000256" key="1">
    <source>
        <dbReference type="SAM" id="MobiDB-lite"/>
    </source>
</evidence>
<name>A0A814HWP6_9BILA</name>
<keyword evidence="3" id="KW-1185">Reference proteome</keyword>
<comment type="caution">
    <text evidence="2">The sequence shown here is derived from an EMBL/GenBank/DDBJ whole genome shotgun (WGS) entry which is preliminary data.</text>
</comment>